<feature type="transmembrane region" description="Helical" evidence="2">
    <location>
        <begin position="35"/>
        <end position="58"/>
    </location>
</feature>
<evidence type="ECO:0008006" key="5">
    <source>
        <dbReference type="Google" id="ProtNLM"/>
    </source>
</evidence>
<keyword evidence="4" id="KW-1185">Reference proteome</keyword>
<keyword evidence="2" id="KW-0472">Membrane</keyword>
<dbReference type="Proteomes" id="UP000076794">
    <property type="component" value="Chromosome"/>
</dbReference>
<evidence type="ECO:0000256" key="2">
    <source>
        <dbReference type="SAM" id="Phobius"/>
    </source>
</evidence>
<evidence type="ECO:0000256" key="1">
    <source>
        <dbReference type="SAM" id="MobiDB-lite"/>
    </source>
</evidence>
<evidence type="ECO:0000313" key="4">
    <source>
        <dbReference type="Proteomes" id="UP000076794"/>
    </source>
</evidence>
<dbReference type="PATRIC" id="fig|1300344.3.peg.1759"/>
<accession>A0A161ILE2</accession>
<keyword evidence="2" id="KW-1133">Transmembrane helix</keyword>
<dbReference type="KEGG" id="ido:I598_1752"/>
<dbReference type="RefSeq" id="WP_083973074.1">
    <property type="nucleotide sequence ID" value="NZ_CP014209.1"/>
</dbReference>
<protein>
    <recommendedName>
        <fullName evidence="5">DUF4245 domain-containing protein</fullName>
    </recommendedName>
</protein>
<dbReference type="OrthoDB" id="5140693at2"/>
<evidence type="ECO:0000313" key="3">
    <source>
        <dbReference type="EMBL" id="ANC31300.1"/>
    </source>
</evidence>
<name>A0A161ILE2_9MICO</name>
<reference evidence="3 4" key="1">
    <citation type="submission" date="2016-01" db="EMBL/GenBank/DDBJ databases">
        <title>Complete genome sequence of a soil Actinobacterium, Isoptericola dokdonensis DS-3.</title>
        <authorList>
            <person name="Kwon S.-K."/>
            <person name="Kim J.F."/>
        </authorList>
    </citation>
    <scope>NUCLEOTIDE SEQUENCE [LARGE SCALE GENOMIC DNA]</scope>
    <source>
        <strain evidence="3 4">DS-3</strain>
    </source>
</reference>
<gene>
    <name evidence="3" type="ORF">I598_1752</name>
</gene>
<feature type="region of interest" description="Disordered" evidence="1">
    <location>
        <begin position="1"/>
        <end position="25"/>
    </location>
</feature>
<sequence>MVDQKPGYLSPGFRTPGDKVHQRTSHTAVVRRRRLLLVGALVAVVAIALVTAFVWPGFARQGEPVPDVTVTAPPPTPTAEAAELPEGPTELLSSMPDSVLQLVRLDVAENTAWVDDSGAVESWTVTYGDGSEGGEQVDLVVGQWADADAAGEVHAVLLEAAGEPTLSGDVTVGGETVGTYAVTPGGGAGTSVVTWRNGTVVLQATGPAELVEDFYQSFPM</sequence>
<dbReference type="EMBL" id="CP014209">
    <property type="protein sequence ID" value="ANC31300.1"/>
    <property type="molecule type" value="Genomic_DNA"/>
</dbReference>
<organism evidence="3 4">
    <name type="scientific">Isoptericola dokdonensis DS-3</name>
    <dbReference type="NCBI Taxonomy" id="1300344"/>
    <lineage>
        <taxon>Bacteria</taxon>
        <taxon>Bacillati</taxon>
        <taxon>Actinomycetota</taxon>
        <taxon>Actinomycetes</taxon>
        <taxon>Micrococcales</taxon>
        <taxon>Promicromonosporaceae</taxon>
        <taxon>Isoptericola</taxon>
    </lineage>
</organism>
<dbReference type="STRING" id="1300344.I598_1752"/>
<keyword evidence="2" id="KW-0812">Transmembrane</keyword>
<proteinExistence type="predicted"/>
<dbReference type="AlphaFoldDB" id="A0A161ILE2"/>